<dbReference type="InterPro" id="IPR011711">
    <property type="entry name" value="GntR_C"/>
</dbReference>
<evidence type="ECO:0000313" key="5">
    <source>
        <dbReference type="EMBL" id="TSH97336.1"/>
    </source>
</evidence>
<keyword evidence="6" id="KW-1185">Reference proteome</keyword>
<dbReference type="Gene3D" id="1.20.120.530">
    <property type="entry name" value="GntR ligand-binding domain-like"/>
    <property type="match status" value="1"/>
</dbReference>
<dbReference type="GO" id="GO:0003700">
    <property type="term" value="F:DNA-binding transcription factor activity"/>
    <property type="evidence" value="ECO:0007669"/>
    <property type="project" value="InterPro"/>
</dbReference>
<dbReference type="SUPFAM" id="SSF48008">
    <property type="entry name" value="GntR ligand-binding domain-like"/>
    <property type="match status" value="1"/>
</dbReference>
<dbReference type="OrthoDB" id="9799812at2"/>
<dbReference type="AlphaFoldDB" id="A0A556AWP5"/>
<comment type="caution">
    <text evidence="5">The sequence shown here is derived from an EMBL/GenBank/DDBJ whole genome shotgun (WGS) entry which is preliminary data.</text>
</comment>
<dbReference type="Gene3D" id="1.10.10.10">
    <property type="entry name" value="Winged helix-like DNA-binding domain superfamily/Winged helix DNA-binding domain"/>
    <property type="match status" value="1"/>
</dbReference>
<dbReference type="InterPro" id="IPR036390">
    <property type="entry name" value="WH_DNA-bd_sf"/>
</dbReference>
<dbReference type="PANTHER" id="PTHR43537:SF24">
    <property type="entry name" value="GLUCONATE OPERON TRANSCRIPTIONAL REPRESSOR"/>
    <property type="match status" value="1"/>
</dbReference>
<dbReference type="Pfam" id="PF07729">
    <property type="entry name" value="FCD"/>
    <property type="match status" value="1"/>
</dbReference>
<dbReference type="InterPro" id="IPR000524">
    <property type="entry name" value="Tscrpt_reg_HTH_GntR"/>
</dbReference>
<gene>
    <name evidence="5" type="ORF">FOZ76_06305</name>
</gene>
<dbReference type="EMBL" id="VLTJ01000010">
    <property type="protein sequence ID" value="TSH97336.1"/>
    <property type="molecule type" value="Genomic_DNA"/>
</dbReference>
<proteinExistence type="predicted"/>
<evidence type="ECO:0000313" key="6">
    <source>
        <dbReference type="Proteomes" id="UP000318405"/>
    </source>
</evidence>
<evidence type="ECO:0000256" key="2">
    <source>
        <dbReference type="ARBA" id="ARBA00023125"/>
    </source>
</evidence>
<dbReference type="GO" id="GO:0003677">
    <property type="term" value="F:DNA binding"/>
    <property type="evidence" value="ECO:0007669"/>
    <property type="project" value="UniProtKB-KW"/>
</dbReference>
<sequence>MKAGTQSTTLNGAVYETLRQQVLTGKLQPRQRLKVASLAATNGVSLNVIREALNRLVGEGLVHMEPQVGFTVQGLSADDLEDLVRLRIELESHALRQCIARGGVEWQADVLAAHHRLHRTPLVLPDDPDTLNSQWLERHDMFHAVMLQACGSPRLYRMVRQLAAAAEMYHRALLPVVSRDEEMEAEHQDLLDAILASDADRAVQTLAMHLEKTRDVMLPMLRKEDGVVQRATRALPQ</sequence>
<dbReference type="InterPro" id="IPR008920">
    <property type="entry name" value="TF_FadR/GntR_C"/>
</dbReference>
<dbReference type="Pfam" id="PF00392">
    <property type="entry name" value="GntR"/>
    <property type="match status" value="1"/>
</dbReference>
<dbReference type="PROSITE" id="PS50949">
    <property type="entry name" value="HTH_GNTR"/>
    <property type="match status" value="1"/>
</dbReference>
<dbReference type="SMART" id="SM00345">
    <property type="entry name" value="HTH_GNTR"/>
    <property type="match status" value="1"/>
</dbReference>
<evidence type="ECO:0000256" key="1">
    <source>
        <dbReference type="ARBA" id="ARBA00023015"/>
    </source>
</evidence>
<evidence type="ECO:0000256" key="3">
    <source>
        <dbReference type="ARBA" id="ARBA00023163"/>
    </source>
</evidence>
<dbReference type="InterPro" id="IPR036388">
    <property type="entry name" value="WH-like_DNA-bd_sf"/>
</dbReference>
<name>A0A556AWP5_9BURK</name>
<protein>
    <submittedName>
        <fullName evidence="5">GntR family transcriptional regulator</fullName>
    </submittedName>
</protein>
<dbReference type="PANTHER" id="PTHR43537">
    <property type="entry name" value="TRANSCRIPTIONAL REGULATOR, GNTR FAMILY"/>
    <property type="match status" value="1"/>
</dbReference>
<keyword evidence="3" id="KW-0804">Transcription</keyword>
<reference evidence="5 6" key="1">
    <citation type="submission" date="2019-07" db="EMBL/GenBank/DDBJ databases">
        <title>Qingshengfaniella alkalisoli gen. nov., sp. nov., isolated from saline soil.</title>
        <authorList>
            <person name="Xu L."/>
            <person name="Huang X.-X."/>
            <person name="Sun J.-Q."/>
        </authorList>
    </citation>
    <scope>NUCLEOTIDE SEQUENCE [LARGE SCALE GENOMIC DNA]</scope>
    <source>
        <strain evidence="5 6">DSM 27279</strain>
    </source>
</reference>
<dbReference type="SUPFAM" id="SSF46785">
    <property type="entry name" value="Winged helix' DNA-binding domain"/>
    <property type="match status" value="1"/>
</dbReference>
<evidence type="ECO:0000259" key="4">
    <source>
        <dbReference type="PROSITE" id="PS50949"/>
    </source>
</evidence>
<keyword evidence="2" id="KW-0238">DNA-binding</keyword>
<dbReference type="RefSeq" id="WP_143947291.1">
    <property type="nucleotide sequence ID" value="NZ_BAABMB010000001.1"/>
</dbReference>
<accession>A0A556AWP5</accession>
<feature type="domain" description="HTH gntR-type" evidence="4">
    <location>
        <begin position="8"/>
        <end position="75"/>
    </location>
</feature>
<dbReference type="Proteomes" id="UP000318405">
    <property type="component" value="Unassembled WGS sequence"/>
</dbReference>
<keyword evidence="1" id="KW-0805">Transcription regulation</keyword>
<dbReference type="SMART" id="SM00895">
    <property type="entry name" value="FCD"/>
    <property type="match status" value="1"/>
</dbReference>
<organism evidence="5 6">
    <name type="scientific">Verticiella sediminum</name>
    <dbReference type="NCBI Taxonomy" id="1247510"/>
    <lineage>
        <taxon>Bacteria</taxon>
        <taxon>Pseudomonadati</taxon>
        <taxon>Pseudomonadota</taxon>
        <taxon>Betaproteobacteria</taxon>
        <taxon>Burkholderiales</taxon>
        <taxon>Alcaligenaceae</taxon>
        <taxon>Verticiella</taxon>
    </lineage>
</organism>